<dbReference type="EMBL" id="ACZI02000002">
    <property type="protein sequence ID" value="EFV12964.2"/>
    <property type="molecule type" value="Genomic_DNA"/>
</dbReference>
<reference evidence="1 2" key="1">
    <citation type="journal article" date="2011" name="Stand. Genomic Sci.">
        <title>High quality draft genome sequence of Segniliparus rugosus CDC 945(T)= (ATCC BAA-974(T)).</title>
        <authorList>
            <person name="Earl A.M."/>
            <person name="Desjardins C.A."/>
            <person name="Fitzgerald M.G."/>
            <person name="Arachchi H.M."/>
            <person name="Zeng Q."/>
            <person name="Mehta T."/>
            <person name="Griggs A."/>
            <person name="Birren B.W."/>
            <person name="Toney N.C."/>
            <person name="Carr J."/>
            <person name="Posey J."/>
            <person name="Butler W.R."/>
        </authorList>
    </citation>
    <scope>NUCLEOTIDE SEQUENCE [LARGE SCALE GENOMIC DNA]</scope>
    <source>
        <strain evidence="2">ATCC BAA-974 / DSM 45345 / CCUG 50838 / CIP 108380 / JCM 13579 / CDC 945</strain>
    </source>
</reference>
<dbReference type="AlphaFoldDB" id="E5XRU9"/>
<evidence type="ECO:0000313" key="2">
    <source>
        <dbReference type="Proteomes" id="UP000004816"/>
    </source>
</evidence>
<protein>
    <submittedName>
        <fullName evidence="1">Uncharacterized protein</fullName>
    </submittedName>
</protein>
<organism evidence="1 2">
    <name type="scientific">Segniliparus rugosus (strain ATCC BAA-974 / DSM 45345 / CCUG 50838 / CIP 108380 / JCM 13579 / CDC 945)</name>
    <dbReference type="NCBI Taxonomy" id="679197"/>
    <lineage>
        <taxon>Bacteria</taxon>
        <taxon>Bacillati</taxon>
        <taxon>Actinomycetota</taxon>
        <taxon>Actinomycetes</taxon>
        <taxon>Mycobacteriales</taxon>
        <taxon>Segniliparaceae</taxon>
        <taxon>Segniliparus</taxon>
    </lineage>
</organism>
<keyword evidence="2" id="KW-1185">Reference proteome</keyword>
<evidence type="ECO:0000313" key="1">
    <source>
        <dbReference type="EMBL" id="EFV12964.2"/>
    </source>
</evidence>
<comment type="caution">
    <text evidence="1">The sequence shown here is derived from an EMBL/GenBank/DDBJ whole genome shotgun (WGS) entry which is preliminary data.</text>
</comment>
<gene>
    <name evidence="1" type="ORF">HMPREF9336_02221</name>
</gene>
<name>E5XRU9_SEGRC</name>
<accession>E5XRU9</accession>
<proteinExistence type="predicted"/>
<dbReference type="STRING" id="679197.HMPREF9336_02221"/>
<sequence length="50" mass="5427">MWEGVYADESFDAAYADREMSIIDGIVDIGLAVRVALGKLSESGYSIVKD</sequence>
<dbReference type="Proteomes" id="UP000004816">
    <property type="component" value="Unassembled WGS sequence"/>
</dbReference>
<dbReference type="HOGENOM" id="CLU_3122531_0_0_11"/>